<organism evidence="3 4">
    <name type="scientific">Spodoptera litura</name>
    <name type="common">Asian cotton leafworm</name>
    <dbReference type="NCBI Taxonomy" id="69820"/>
    <lineage>
        <taxon>Eukaryota</taxon>
        <taxon>Metazoa</taxon>
        <taxon>Ecdysozoa</taxon>
        <taxon>Arthropoda</taxon>
        <taxon>Hexapoda</taxon>
        <taxon>Insecta</taxon>
        <taxon>Pterygota</taxon>
        <taxon>Neoptera</taxon>
        <taxon>Endopterygota</taxon>
        <taxon>Lepidoptera</taxon>
        <taxon>Glossata</taxon>
        <taxon>Ditrysia</taxon>
        <taxon>Noctuoidea</taxon>
        <taxon>Noctuidae</taxon>
        <taxon>Amphipyrinae</taxon>
        <taxon>Spodoptera</taxon>
    </lineage>
</organism>
<evidence type="ECO:0000313" key="4">
    <source>
        <dbReference type="RefSeq" id="XP_022827121.1"/>
    </source>
</evidence>
<dbReference type="RefSeq" id="XP_022827121.1">
    <property type="nucleotide sequence ID" value="XM_022971353.1"/>
</dbReference>
<feature type="domain" description="PiggyBac transposable element-derived protein" evidence="2">
    <location>
        <begin position="287"/>
        <end position="337"/>
    </location>
</feature>
<dbReference type="PANTHER" id="PTHR47055">
    <property type="entry name" value="DDE_TNP_1_7 DOMAIN-CONTAINING PROTEIN"/>
    <property type="match status" value="1"/>
</dbReference>
<keyword evidence="3" id="KW-1185">Reference proteome</keyword>
<feature type="compositionally biased region" description="Low complexity" evidence="1">
    <location>
        <begin position="458"/>
        <end position="472"/>
    </location>
</feature>
<dbReference type="Proteomes" id="UP000301870">
    <property type="component" value="Chromosome 23"/>
</dbReference>
<feature type="compositionally biased region" description="Pro residues" evidence="1">
    <location>
        <begin position="375"/>
        <end position="396"/>
    </location>
</feature>
<protein>
    <submittedName>
        <fullName evidence="4">Uncharacterized protein LOC111356867</fullName>
    </submittedName>
</protein>
<dbReference type="KEGG" id="sliu:111356867"/>
<proteinExistence type="predicted"/>
<dbReference type="AlphaFoldDB" id="A0A9J7EEC9"/>
<accession>A0A9J7EEC9</accession>
<dbReference type="OrthoDB" id="7467305at2759"/>
<evidence type="ECO:0000256" key="1">
    <source>
        <dbReference type="SAM" id="MobiDB-lite"/>
    </source>
</evidence>
<dbReference type="GeneID" id="111356867"/>
<evidence type="ECO:0000259" key="2">
    <source>
        <dbReference type="Pfam" id="PF13843"/>
    </source>
</evidence>
<dbReference type="Pfam" id="PF13843">
    <property type="entry name" value="DDE_Tnp_1_7"/>
    <property type="match status" value="2"/>
</dbReference>
<feature type="domain" description="PiggyBac transposable element-derived protein" evidence="2">
    <location>
        <begin position="130"/>
        <end position="285"/>
    </location>
</feature>
<gene>
    <name evidence="4" type="primary">LOC111356867</name>
</gene>
<dbReference type="GO" id="GO:0043565">
    <property type="term" value="F:sequence-specific DNA binding"/>
    <property type="evidence" value="ECO:0007669"/>
    <property type="project" value="TreeGrafter"/>
</dbReference>
<feature type="compositionally biased region" description="Basic residues" evidence="1">
    <location>
        <begin position="574"/>
        <end position="594"/>
    </location>
</feature>
<dbReference type="PANTHER" id="PTHR47055:SF3">
    <property type="entry name" value="PHORBOL-ESTER_DAG-TYPE DOMAIN-CONTAINING PROTEIN"/>
    <property type="match status" value="1"/>
</dbReference>
<evidence type="ECO:0000313" key="3">
    <source>
        <dbReference type="Proteomes" id="UP000301870"/>
    </source>
</evidence>
<feature type="compositionally biased region" description="Polar residues" evidence="1">
    <location>
        <begin position="436"/>
        <end position="448"/>
    </location>
</feature>
<sequence length="660" mass="72336">MDPVQKKYKNALKVSEIVDYLQDIEDFSDEELNDIEIAILPPDAVDEMTDIEEGPDDDMGVLPVSDVAGQVEFSCTIDSGAENHPTQSTSRTSRTVTWRKCEPVYSEIQPESNTAKQCLENMITQLEGKSAVEIFENLLCDGILEYIVHETVSYAKHYKNDLNFNLTINELKVFIGILFFSSYHHLPQSKLYWCRDEDVHIPFVEQAMSRNRFDKIKSYLHFNDNSQIDNTDKAFKIRPLIDKANESFRKFGIFESNLAVDEMIVKYFGHHGIKQFIKGKDVQTSASHNDGLGATVVKKLLAVCTAPRAHVVYFDNFFSSMQLLIDLKSQGFRATGTREPDVTVTGLGPSCGSSAASSSANTMGSRMMSAAPSGPALPGPAPPGTATPGPAPPPAPADARRRGGRRARGVAPHPRDTSAASPPRDTSVASPPRDTSAASPPRSLQHTHAPQRRREIIPAASRSKPKAAPKSCSPVLRYLERVNHGTETGLILSTPPVPKILEKSSSVRILCALSPGSLLAKMRPCLVQTNLHLRRLAASRALRNNCRLTFVNRSFTKKRCAGPGMSKSSVVAPRRTRAPVRSLSRKSLRAKRTTSGRGRDSVGPAELVTLSCLPPMRSALTISQSSKLTPSAINLKMCATITEAAQLIICKIQMTIFDNM</sequence>
<feature type="region of interest" description="Disordered" evidence="1">
    <location>
        <begin position="574"/>
        <end position="601"/>
    </location>
</feature>
<dbReference type="InterPro" id="IPR052638">
    <property type="entry name" value="PiggyBac_TE-derived"/>
</dbReference>
<dbReference type="InterPro" id="IPR029526">
    <property type="entry name" value="PGBD"/>
</dbReference>
<reference evidence="4" key="1">
    <citation type="submission" date="2025-08" db="UniProtKB">
        <authorList>
            <consortium name="RefSeq"/>
        </authorList>
    </citation>
    <scope>IDENTIFICATION</scope>
    <source>
        <strain evidence="4">Ishihara</strain>
        <tissue evidence="4">Whole body</tissue>
    </source>
</reference>
<name>A0A9J7EEC9_SPOLT</name>
<feature type="region of interest" description="Disordered" evidence="1">
    <location>
        <begin position="338"/>
        <end position="472"/>
    </location>
</feature>